<evidence type="ECO:0000256" key="2">
    <source>
        <dbReference type="SAM" id="SignalP"/>
    </source>
</evidence>
<evidence type="ECO:0000256" key="1">
    <source>
        <dbReference type="SAM" id="MobiDB-lite"/>
    </source>
</evidence>
<dbReference type="PROSITE" id="PS51257">
    <property type="entry name" value="PROKAR_LIPOPROTEIN"/>
    <property type="match status" value="1"/>
</dbReference>
<dbReference type="Proteomes" id="UP000025241">
    <property type="component" value="Chromosome I"/>
</dbReference>
<accession>A0A024HHJ5</accession>
<dbReference type="RefSeq" id="WP_052355269.1">
    <property type="nucleotide sequence ID" value="NZ_HG322950.1"/>
</dbReference>
<name>A0A024HHJ5_PSEKB</name>
<sequence>MNAVPRSLSILRWLLAAALLGLALTLCGCAGHPAKPPVPVSPATWRQVDADLQAASQAASGKAEDYAQGAMQNWMDLVYQRTDADFIPWFSSYWTQEWLGVRVAWYKLGAKNDEEPATRLANYLQGQYRKRVLDAVGRQMDPDSIMQASTDYYLQELGAQVKAMPGRYGIAQGDFDRRLQDIPAIVLGPPEARNASLFQLLHARSPQSVPAYTALLEHVRQAGKAGTSVEEPDAGMAAVAKQTSERLVGEMTVGGAASAVASAVGKVAGAMISLGSLGFSVMSRDKARPEMEVQLRKSVNAAFDEQWLKLMNDPDSGVLAGVRYLSIQVEGNLLESEQPRVQTAPQSVPDAGEAP</sequence>
<dbReference type="EMBL" id="HG322950">
    <property type="protein sequence ID" value="CDF83933.1"/>
    <property type="molecule type" value="Genomic_DNA"/>
</dbReference>
<dbReference type="PATRIC" id="fig|1301098.3.peg.2595"/>
<dbReference type="HOGENOM" id="CLU_794250_0_0_6"/>
<reference evidence="3 4" key="2">
    <citation type="submission" date="2014-05" db="EMBL/GenBank/DDBJ databases">
        <title>Genome sequence of the 3-chlorobenzoate degrading bacterium Pseudomonas knackmussii B13 shows multiple evidence for horizontal gene transfer.</title>
        <authorList>
            <person name="Miyazaki R."/>
            <person name="Bertelli C."/>
            <person name="Falquet L."/>
            <person name="Robinson-Rechavi M."/>
            <person name="Gharib W."/>
            <person name="Roy S."/>
            <person name="Van der Meer J.R."/>
        </authorList>
    </citation>
    <scope>NUCLEOTIDE SEQUENCE [LARGE SCALE GENOMIC DNA]</scope>
    <source>
        <strain evidence="3 4">B13</strain>
    </source>
</reference>
<keyword evidence="2" id="KW-0732">Signal</keyword>
<evidence type="ECO:0008006" key="5">
    <source>
        <dbReference type="Google" id="ProtNLM"/>
    </source>
</evidence>
<dbReference type="AlphaFoldDB" id="A0A024HHJ5"/>
<feature type="region of interest" description="Disordered" evidence="1">
    <location>
        <begin position="335"/>
        <end position="355"/>
    </location>
</feature>
<evidence type="ECO:0000313" key="3">
    <source>
        <dbReference type="EMBL" id="CDF83933.1"/>
    </source>
</evidence>
<keyword evidence="4" id="KW-1185">Reference proteome</keyword>
<evidence type="ECO:0000313" key="4">
    <source>
        <dbReference type="Proteomes" id="UP000025241"/>
    </source>
</evidence>
<feature type="chain" id="PRO_5001530170" description="Lipoprotein" evidence="2">
    <location>
        <begin position="31"/>
        <end position="355"/>
    </location>
</feature>
<feature type="signal peptide" evidence="2">
    <location>
        <begin position="1"/>
        <end position="30"/>
    </location>
</feature>
<dbReference type="eggNOG" id="ENOG502Z88J">
    <property type="taxonomic scope" value="Bacteria"/>
</dbReference>
<protein>
    <recommendedName>
        <fullName evidence="5">Lipoprotein</fullName>
    </recommendedName>
</protein>
<organism evidence="3 4">
    <name type="scientific">Pseudomonas knackmussii (strain DSM 6978 / CCUG 54928 / LMG 23759 / B13)</name>
    <dbReference type="NCBI Taxonomy" id="1301098"/>
    <lineage>
        <taxon>Bacteria</taxon>
        <taxon>Pseudomonadati</taxon>
        <taxon>Pseudomonadota</taxon>
        <taxon>Gammaproteobacteria</taxon>
        <taxon>Pseudomonadales</taxon>
        <taxon>Pseudomonadaceae</taxon>
        <taxon>Pseudomonas</taxon>
    </lineage>
</organism>
<reference evidence="3 4" key="1">
    <citation type="submission" date="2013-03" db="EMBL/GenBank/DDBJ databases">
        <authorList>
            <person name="Linke B."/>
        </authorList>
    </citation>
    <scope>NUCLEOTIDE SEQUENCE [LARGE SCALE GENOMIC DNA]</scope>
    <source>
        <strain evidence="3 4">B13</strain>
    </source>
</reference>
<dbReference type="KEGG" id="pkc:PKB_2586"/>
<proteinExistence type="predicted"/>
<gene>
    <name evidence="3" type="ORF">PKB_2586</name>
</gene>